<evidence type="ECO:0000313" key="11">
    <source>
        <dbReference type="Proteomes" id="UP001204445"/>
    </source>
</evidence>
<proteinExistence type="predicted"/>
<keyword evidence="11" id="KW-1185">Reference proteome</keyword>
<keyword evidence="1" id="KW-0813">Transport</keyword>
<comment type="caution">
    <text evidence="10">The sequence shown here is derived from an EMBL/GenBank/DDBJ whole genome shotgun (WGS) entry which is preliminary data.</text>
</comment>
<evidence type="ECO:0000256" key="1">
    <source>
        <dbReference type="ARBA" id="ARBA00022448"/>
    </source>
</evidence>
<dbReference type="PROSITE" id="PS51007">
    <property type="entry name" value="CYTC"/>
    <property type="match status" value="1"/>
</dbReference>
<accession>A0AAE3HIV9</accession>
<keyword evidence="8" id="KW-0812">Transmembrane</keyword>
<keyword evidence="2 6" id="KW-0349">Heme</keyword>
<gene>
    <name evidence="10" type="ORF">J2T55_001221</name>
</gene>
<evidence type="ECO:0000256" key="6">
    <source>
        <dbReference type="PROSITE-ProRule" id="PRU00433"/>
    </source>
</evidence>
<sequence>MSLEKDQVFFKNFSIVVGLLGLMMVIFLIAAMIIGDIDYAGDARDDKVAERTAPVGEVRADGEAMPEQKTAAADTGEAGASDEPRSGKAVYESVCMSCHSGALPGAPAIGKAGDWAPRIDKGMDTLYDNAINGYQGDGGMMPARGGDSSLSDDEVKAAVDYMIEQSES</sequence>
<dbReference type="InterPro" id="IPR002323">
    <property type="entry name" value="Cyt_CIE"/>
</dbReference>
<dbReference type="RefSeq" id="WP_259054827.1">
    <property type="nucleotide sequence ID" value="NZ_JANUCT010000007.1"/>
</dbReference>
<evidence type="ECO:0000256" key="4">
    <source>
        <dbReference type="ARBA" id="ARBA00022982"/>
    </source>
</evidence>
<evidence type="ECO:0000256" key="8">
    <source>
        <dbReference type="SAM" id="Phobius"/>
    </source>
</evidence>
<evidence type="ECO:0000259" key="9">
    <source>
        <dbReference type="PROSITE" id="PS51007"/>
    </source>
</evidence>
<dbReference type="AlphaFoldDB" id="A0AAE3HIV9"/>
<evidence type="ECO:0000313" key="10">
    <source>
        <dbReference type="EMBL" id="MCS3903201.1"/>
    </source>
</evidence>
<dbReference type="InterPro" id="IPR036909">
    <property type="entry name" value="Cyt_c-like_dom_sf"/>
</dbReference>
<keyword evidence="4" id="KW-0249">Electron transport</keyword>
<keyword evidence="8" id="KW-0472">Membrane</keyword>
<dbReference type="GO" id="GO:0020037">
    <property type="term" value="F:heme binding"/>
    <property type="evidence" value="ECO:0007669"/>
    <property type="project" value="InterPro"/>
</dbReference>
<dbReference type="EMBL" id="JANUCT010000007">
    <property type="protein sequence ID" value="MCS3903201.1"/>
    <property type="molecule type" value="Genomic_DNA"/>
</dbReference>
<evidence type="ECO:0000256" key="3">
    <source>
        <dbReference type="ARBA" id="ARBA00022723"/>
    </source>
</evidence>
<reference evidence="10" key="1">
    <citation type="submission" date="2022-08" db="EMBL/GenBank/DDBJ databases">
        <title>Genomic Encyclopedia of Type Strains, Phase III (KMG-III): the genomes of soil and plant-associated and newly described type strains.</title>
        <authorList>
            <person name="Whitman W."/>
        </authorList>
    </citation>
    <scope>NUCLEOTIDE SEQUENCE</scope>
    <source>
        <strain evidence="10">HMT 1</strain>
    </source>
</reference>
<protein>
    <submittedName>
        <fullName evidence="10">Cytochrome c5</fullName>
    </submittedName>
</protein>
<evidence type="ECO:0000256" key="5">
    <source>
        <dbReference type="ARBA" id="ARBA00023004"/>
    </source>
</evidence>
<evidence type="ECO:0000256" key="7">
    <source>
        <dbReference type="SAM" id="MobiDB-lite"/>
    </source>
</evidence>
<keyword evidence="5 6" id="KW-0408">Iron</keyword>
<feature type="region of interest" description="Disordered" evidence="7">
    <location>
        <begin position="53"/>
        <end position="85"/>
    </location>
</feature>
<evidence type="ECO:0000256" key="2">
    <source>
        <dbReference type="ARBA" id="ARBA00022617"/>
    </source>
</evidence>
<dbReference type="GO" id="GO:0005506">
    <property type="term" value="F:iron ion binding"/>
    <property type="evidence" value="ECO:0007669"/>
    <property type="project" value="InterPro"/>
</dbReference>
<feature type="domain" description="Cytochrome c" evidence="9">
    <location>
        <begin position="82"/>
        <end position="166"/>
    </location>
</feature>
<feature type="transmembrane region" description="Helical" evidence="8">
    <location>
        <begin position="12"/>
        <end position="34"/>
    </location>
</feature>
<dbReference type="PANTHER" id="PTHR40942">
    <property type="match status" value="1"/>
</dbReference>
<dbReference type="SUPFAM" id="SSF46626">
    <property type="entry name" value="Cytochrome c"/>
    <property type="match status" value="1"/>
</dbReference>
<dbReference type="Proteomes" id="UP001204445">
    <property type="component" value="Unassembled WGS sequence"/>
</dbReference>
<keyword evidence="3 6" id="KW-0479">Metal-binding</keyword>
<dbReference type="Gene3D" id="1.10.760.10">
    <property type="entry name" value="Cytochrome c-like domain"/>
    <property type="match status" value="1"/>
</dbReference>
<dbReference type="PANTHER" id="PTHR40942:SF4">
    <property type="entry name" value="CYTOCHROME C5"/>
    <property type="match status" value="1"/>
</dbReference>
<keyword evidence="8" id="KW-1133">Transmembrane helix</keyword>
<dbReference type="InterPro" id="IPR009056">
    <property type="entry name" value="Cyt_c-like_dom"/>
</dbReference>
<dbReference type="PRINTS" id="PR00607">
    <property type="entry name" value="CYTCHROMECIE"/>
</dbReference>
<organism evidence="10 11">
    <name type="scientific">Methylohalomonas lacus</name>
    <dbReference type="NCBI Taxonomy" id="398773"/>
    <lineage>
        <taxon>Bacteria</taxon>
        <taxon>Pseudomonadati</taxon>
        <taxon>Pseudomonadota</taxon>
        <taxon>Gammaproteobacteria</taxon>
        <taxon>Methylohalomonadales</taxon>
        <taxon>Methylohalomonadaceae</taxon>
        <taxon>Methylohalomonas</taxon>
    </lineage>
</organism>
<dbReference type="Pfam" id="PF13442">
    <property type="entry name" value="Cytochrome_CBB3"/>
    <property type="match status" value="1"/>
</dbReference>
<dbReference type="GO" id="GO:0009055">
    <property type="term" value="F:electron transfer activity"/>
    <property type="evidence" value="ECO:0007669"/>
    <property type="project" value="InterPro"/>
</dbReference>
<name>A0AAE3HIV9_9GAMM</name>